<reference evidence="1 2" key="1">
    <citation type="submission" date="2023-08" db="EMBL/GenBank/DDBJ databases">
        <title>A Necator americanus chromosomal reference genome.</title>
        <authorList>
            <person name="Ilik V."/>
            <person name="Petrzelkova K.J."/>
            <person name="Pardy F."/>
            <person name="Fuh T."/>
            <person name="Niatou-Singa F.S."/>
            <person name="Gouil Q."/>
            <person name="Baker L."/>
            <person name="Ritchie M.E."/>
            <person name="Jex A.R."/>
            <person name="Gazzola D."/>
            <person name="Li H."/>
            <person name="Toshio Fujiwara R."/>
            <person name="Zhan B."/>
            <person name="Aroian R.V."/>
            <person name="Pafco B."/>
            <person name="Schwarz E.M."/>
        </authorList>
    </citation>
    <scope>NUCLEOTIDE SEQUENCE [LARGE SCALE GENOMIC DNA]</scope>
    <source>
        <strain evidence="1 2">Aroian</strain>
        <tissue evidence="1">Whole animal</tissue>
    </source>
</reference>
<evidence type="ECO:0000313" key="2">
    <source>
        <dbReference type="Proteomes" id="UP001303046"/>
    </source>
</evidence>
<keyword evidence="2" id="KW-1185">Reference proteome</keyword>
<proteinExistence type="predicted"/>
<dbReference type="EMBL" id="JAVFWL010000005">
    <property type="protein sequence ID" value="KAK6758968.1"/>
    <property type="molecule type" value="Genomic_DNA"/>
</dbReference>
<organism evidence="1 2">
    <name type="scientific">Necator americanus</name>
    <name type="common">Human hookworm</name>
    <dbReference type="NCBI Taxonomy" id="51031"/>
    <lineage>
        <taxon>Eukaryota</taxon>
        <taxon>Metazoa</taxon>
        <taxon>Ecdysozoa</taxon>
        <taxon>Nematoda</taxon>
        <taxon>Chromadorea</taxon>
        <taxon>Rhabditida</taxon>
        <taxon>Rhabditina</taxon>
        <taxon>Rhabditomorpha</taxon>
        <taxon>Strongyloidea</taxon>
        <taxon>Ancylostomatidae</taxon>
        <taxon>Bunostominae</taxon>
        <taxon>Necator</taxon>
    </lineage>
</organism>
<protein>
    <submittedName>
        <fullName evidence="1">Uncharacterized protein</fullName>
    </submittedName>
</protein>
<sequence>MKSFGTTTSTKFYLLHVDILCFYFQNYCRHQRLNYLELICRTENYCEDVHRWLKFGKKSSFFGRQTPEWENGKVSPNVVFEDFVSVFLLDEDWPLSLDDGLMVFVLEFALVGGAFMTG</sequence>
<name>A0ABR1E8K3_NECAM</name>
<gene>
    <name evidence="1" type="primary">Necator_chrV.g21080</name>
    <name evidence="1" type="ORF">RB195_016287</name>
</gene>
<comment type="caution">
    <text evidence="1">The sequence shown here is derived from an EMBL/GenBank/DDBJ whole genome shotgun (WGS) entry which is preliminary data.</text>
</comment>
<accession>A0ABR1E8K3</accession>
<dbReference type="Proteomes" id="UP001303046">
    <property type="component" value="Unassembled WGS sequence"/>
</dbReference>
<evidence type="ECO:0000313" key="1">
    <source>
        <dbReference type="EMBL" id="KAK6758968.1"/>
    </source>
</evidence>